<dbReference type="GO" id="GO:0006869">
    <property type="term" value="P:lipid transport"/>
    <property type="evidence" value="ECO:0007669"/>
    <property type="project" value="InterPro"/>
</dbReference>
<reference evidence="4" key="2">
    <citation type="submission" date="2023-06" db="EMBL/GenBank/DDBJ databases">
        <authorList>
            <person name="Ma L."/>
            <person name="Liu K.-W."/>
            <person name="Li Z."/>
            <person name="Hsiao Y.-Y."/>
            <person name="Qi Y."/>
            <person name="Fu T."/>
            <person name="Tang G."/>
            <person name="Zhang D."/>
            <person name="Sun W.-H."/>
            <person name="Liu D.-K."/>
            <person name="Li Y."/>
            <person name="Chen G.-Z."/>
            <person name="Liu X.-D."/>
            <person name="Liao X.-Y."/>
            <person name="Jiang Y.-T."/>
            <person name="Yu X."/>
            <person name="Hao Y."/>
            <person name="Huang J."/>
            <person name="Zhao X.-W."/>
            <person name="Ke S."/>
            <person name="Chen Y.-Y."/>
            <person name="Wu W.-L."/>
            <person name="Hsu J.-L."/>
            <person name="Lin Y.-F."/>
            <person name="Huang M.-D."/>
            <person name="Li C.-Y."/>
            <person name="Huang L."/>
            <person name="Wang Z.-W."/>
            <person name="Zhao X."/>
            <person name="Zhong W.-Y."/>
            <person name="Peng D.-H."/>
            <person name="Ahmad S."/>
            <person name="Lan S."/>
            <person name="Zhang J.-S."/>
            <person name="Tsai W.-C."/>
            <person name="Van De Peer Y."/>
            <person name="Liu Z.-J."/>
        </authorList>
    </citation>
    <scope>NUCLEOTIDE SEQUENCE</scope>
    <source>
        <strain evidence="4">SCP</strain>
        <tissue evidence="4">Leaves</tissue>
    </source>
</reference>
<dbReference type="PANTHER" id="PTHR33076">
    <property type="entry name" value="NON-SPECIFIC LIPID-TRANSFER PROTEIN 2-RELATED"/>
    <property type="match status" value="1"/>
</dbReference>
<dbReference type="PRINTS" id="PR00382">
    <property type="entry name" value="LIPIDTRNSFER"/>
</dbReference>
<dbReference type="AlphaFoldDB" id="A0AAV9A1C3"/>
<feature type="domain" description="Bifunctional inhibitor/plant lipid transfer protein/seed storage helical" evidence="3">
    <location>
        <begin position="32"/>
        <end position="117"/>
    </location>
</feature>
<dbReference type="InterPro" id="IPR036312">
    <property type="entry name" value="Bifun_inhib/LTP/seed_sf"/>
</dbReference>
<comment type="caution">
    <text evidence="4">The sequence shown here is derived from an EMBL/GenBank/DDBJ whole genome shotgun (WGS) entry which is preliminary data.</text>
</comment>
<comment type="function">
    <text evidence="1">Plant non-specific lipid-transfer proteins transfer phospholipids as well as galactolipids across membranes. May play a role in wax or cutin deposition in the cell walls of expanding epidermal cells and certain secretory tissues.</text>
</comment>
<dbReference type="GO" id="GO:0008289">
    <property type="term" value="F:lipid binding"/>
    <property type="evidence" value="ECO:0007669"/>
    <property type="project" value="UniProtKB-KW"/>
</dbReference>
<keyword evidence="1" id="KW-0813">Transport</keyword>
<dbReference type="SMART" id="SM00499">
    <property type="entry name" value="AAI"/>
    <property type="match status" value="1"/>
</dbReference>
<keyword evidence="1" id="KW-0446">Lipid-binding</keyword>
<feature type="signal peptide" evidence="2">
    <location>
        <begin position="1"/>
        <end position="28"/>
    </location>
</feature>
<organism evidence="4 5">
    <name type="scientific">Acorus gramineus</name>
    <name type="common">Dwarf sweet flag</name>
    <dbReference type="NCBI Taxonomy" id="55184"/>
    <lineage>
        <taxon>Eukaryota</taxon>
        <taxon>Viridiplantae</taxon>
        <taxon>Streptophyta</taxon>
        <taxon>Embryophyta</taxon>
        <taxon>Tracheophyta</taxon>
        <taxon>Spermatophyta</taxon>
        <taxon>Magnoliopsida</taxon>
        <taxon>Liliopsida</taxon>
        <taxon>Acoraceae</taxon>
        <taxon>Acorus</taxon>
    </lineage>
</organism>
<dbReference type="CDD" id="cd01960">
    <property type="entry name" value="nsLTP1"/>
    <property type="match status" value="1"/>
</dbReference>
<proteinExistence type="inferred from homology"/>
<feature type="chain" id="PRO_5043417858" description="Non-specific lipid-transfer protein" evidence="2">
    <location>
        <begin position="29"/>
        <end position="121"/>
    </location>
</feature>
<dbReference type="EMBL" id="JAUJYN010000024">
    <property type="protein sequence ID" value="KAK1258139.1"/>
    <property type="molecule type" value="Genomic_DNA"/>
</dbReference>
<evidence type="ECO:0000313" key="5">
    <source>
        <dbReference type="Proteomes" id="UP001179952"/>
    </source>
</evidence>
<dbReference type="Gene3D" id="1.10.110.10">
    <property type="entry name" value="Plant lipid-transfer and hydrophobic proteins"/>
    <property type="match status" value="1"/>
</dbReference>
<evidence type="ECO:0000313" key="4">
    <source>
        <dbReference type="EMBL" id="KAK1258139.1"/>
    </source>
</evidence>
<keyword evidence="5" id="KW-1185">Reference proteome</keyword>
<dbReference type="PROSITE" id="PS00597">
    <property type="entry name" value="PLANT_LTP"/>
    <property type="match status" value="1"/>
</dbReference>
<name>A0AAV9A1C3_ACOGR</name>
<evidence type="ECO:0000256" key="2">
    <source>
        <dbReference type="SAM" id="SignalP"/>
    </source>
</evidence>
<dbReference type="Pfam" id="PF00234">
    <property type="entry name" value="Tryp_alpha_amyl"/>
    <property type="match status" value="1"/>
</dbReference>
<dbReference type="Proteomes" id="UP001179952">
    <property type="component" value="Unassembled WGS sequence"/>
</dbReference>
<evidence type="ECO:0000256" key="1">
    <source>
        <dbReference type="RuleBase" id="RU000628"/>
    </source>
</evidence>
<gene>
    <name evidence="4" type="ORF">QJS04_geneDACA024501</name>
</gene>
<reference evidence="4" key="1">
    <citation type="journal article" date="2023" name="Nat. Commun.">
        <title>Diploid and tetraploid genomes of Acorus and the evolution of monocots.</title>
        <authorList>
            <person name="Ma L."/>
            <person name="Liu K.W."/>
            <person name="Li Z."/>
            <person name="Hsiao Y.Y."/>
            <person name="Qi Y."/>
            <person name="Fu T."/>
            <person name="Tang G.D."/>
            <person name="Zhang D."/>
            <person name="Sun W.H."/>
            <person name="Liu D.K."/>
            <person name="Li Y."/>
            <person name="Chen G.Z."/>
            <person name="Liu X.D."/>
            <person name="Liao X.Y."/>
            <person name="Jiang Y.T."/>
            <person name="Yu X."/>
            <person name="Hao Y."/>
            <person name="Huang J."/>
            <person name="Zhao X.W."/>
            <person name="Ke S."/>
            <person name="Chen Y.Y."/>
            <person name="Wu W.L."/>
            <person name="Hsu J.L."/>
            <person name="Lin Y.F."/>
            <person name="Huang M.D."/>
            <person name="Li C.Y."/>
            <person name="Huang L."/>
            <person name="Wang Z.W."/>
            <person name="Zhao X."/>
            <person name="Zhong W.Y."/>
            <person name="Peng D.H."/>
            <person name="Ahmad S."/>
            <person name="Lan S."/>
            <person name="Zhang J.S."/>
            <person name="Tsai W.C."/>
            <person name="Van de Peer Y."/>
            <person name="Liu Z.J."/>
        </authorList>
    </citation>
    <scope>NUCLEOTIDE SEQUENCE</scope>
    <source>
        <strain evidence="4">SCP</strain>
    </source>
</reference>
<accession>A0AAV9A1C3</accession>
<dbReference type="InterPro" id="IPR000528">
    <property type="entry name" value="Plant_nsLTP"/>
</dbReference>
<dbReference type="PROSITE" id="PS51257">
    <property type="entry name" value="PROKAR_LIPOPROTEIN"/>
    <property type="match status" value="1"/>
</dbReference>
<keyword evidence="2" id="KW-0732">Signal</keyword>
<sequence length="121" mass="12582">MEMTKRGGVACVLLLVAVACAVIAPVRAQVSCSNVDSAMGPCVQYVTGQANAPSAECCNGVRSINQAATSTQARRDTCECLRQMAARYSNLRDEAAQALPGQCGVSVGIPISRNTDCSRVS</sequence>
<evidence type="ECO:0000259" key="3">
    <source>
        <dbReference type="SMART" id="SM00499"/>
    </source>
</evidence>
<dbReference type="InterPro" id="IPR016140">
    <property type="entry name" value="Bifunc_inhib/LTP/seed_store"/>
</dbReference>
<protein>
    <recommendedName>
        <fullName evidence="1">Non-specific lipid-transfer protein</fullName>
    </recommendedName>
</protein>
<comment type="similarity">
    <text evidence="1">Belongs to the plant LTP family.</text>
</comment>
<dbReference type="SUPFAM" id="SSF47699">
    <property type="entry name" value="Bifunctional inhibitor/lipid-transfer protein/seed storage 2S albumin"/>
    <property type="match status" value="1"/>
</dbReference>